<reference evidence="1 2" key="1">
    <citation type="journal article" date="2024" name="BMC Genomics">
        <title>De novo assembly and annotation of Popillia japonica's genome with initial clues to its potential as an invasive pest.</title>
        <authorList>
            <person name="Cucini C."/>
            <person name="Boschi S."/>
            <person name="Funari R."/>
            <person name="Cardaioli E."/>
            <person name="Iannotti N."/>
            <person name="Marturano G."/>
            <person name="Paoli F."/>
            <person name="Bruttini M."/>
            <person name="Carapelli A."/>
            <person name="Frati F."/>
            <person name="Nardi F."/>
        </authorList>
    </citation>
    <scope>NUCLEOTIDE SEQUENCE [LARGE SCALE GENOMIC DNA]</scope>
    <source>
        <strain evidence="1">DMR45628</strain>
    </source>
</reference>
<accession>A0AAW1KP39</accession>
<organism evidence="1 2">
    <name type="scientific">Popillia japonica</name>
    <name type="common">Japanese beetle</name>
    <dbReference type="NCBI Taxonomy" id="7064"/>
    <lineage>
        <taxon>Eukaryota</taxon>
        <taxon>Metazoa</taxon>
        <taxon>Ecdysozoa</taxon>
        <taxon>Arthropoda</taxon>
        <taxon>Hexapoda</taxon>
        <taxon>Insecta</taxon>
        <taxon>Pterygota</taxon>
        <taxon>Neoptera</taxon>
        <taxon>Endopterygota</taxon>
        <taxon>Coleoptera</taxon>
        <taxon>Polyphaga</taxon>
        <taxon>Scarabaeiformia</taxon>
        <taxon>Scarabaeidae</taxon>
        <taxon>Rutelinae</taxon>
        <taxon>Popillia</taxon>
    </lineage>
</organism>
<keyword evidence="2" id="KW-1185">Reference proteome</keyword>
<name>A0AAW1KP39_POPJA</name>
<proteinExistence type="predicted"/>
<dbReference type="EMBL" id="JASPKY010000193">
    <property type="protein sequence ID" value="KAK9721951.1"/>
    <property type="molecule type" value="Genomic_DNA"/>
</dbReference>
<dbReference type="Proteomes" id="UP001458880">
    <property type="component" value="Unassembled WGS sequence"/>
</dbReference>
<gene>
    <name evidence="1" type="ORF">QE152_g19946</name>
</gene>
<protein>
    <submittedName>
        <fullName evidence="1">Uncharacterized protein</fullName>
    </submittedName>
</protein>
<comment type="caution">
    <text evidence="1">The sequence shown here is derived from an EMBL/GenBank/DDBJ whole genome shotgun (WGS) entry which is preliminary data.</text>
</comment>
<evidence type="ECO:0000313" key="1">
    <source>
        <dbReference type="EMBL" id="KAK9721951.1"/>
    </source>
</evidence>
<evidence type="ECO:0000313" key="2">
    <source>
        <dbReference type="Proteomes" id="UP001458880"/>
    </source>
</evidence>
<dbReference type="AlphaFoldDB" id="A0AAW1KP39"/>
<sequence>MNESEDIVAEERRIYSAEKLTLFLQKLDNETWMQVFNHDGSASSKYDVFYSIFWDLAEYTRGYYIIGYYIICKTVNRAELWGEYKNLNLRLKKTISEARQRENIIV</sequence>